<dbReference type="OrthoDB" id="7454255at2759"/>
<reference evidence="4" key="1">
    <citation type="submission" date="2025-08" db="UniProtKB">
        <authorList>
            <consortium name="RefSeq"/>
        </authorList>
    </citation>
    <scope>IDENTIFICATION</scope>
</reference>
<dbReference type="Proteomes" id="UP000322000">
    <property type="component" value="Unplaced"/>
</dbReference>
<dbReference type="KEGG" id="tnl:113507375"/>
<proteinExistence type="predicted"/>
<accession>A0A7E5X0U4</accession>
<feature type="domain" description="FP protein C-terminal" evidence="2">
    <location>
        <begin position="181"/>
        <end position="230"/>
    </location>
</feature>
<protein>
    <submittedName>
        <fullName evidence="4">Uncharacterized protein LOC113507375</fullName>
    </submittedName>
</protein>
<dbReference type="InterPro" id="IPR057251">
    <property type="entry name" value="FP_C"/>
</dbReference>
<gene>
    <name evidence="4" type="primary">LOC113507375</name>
</gene>
<evidence type="ECO:0000259" key="2">
    <source>
        <dbReference type="Pfam" id="PF25298"/>
    </source>
</evidence>
<dbReference type="GeneID" id="113507375"/>
<evidence type="ECO:0000256" key="1">
    <source>
        <dbReference type="SAM" id="Coils"/>
    </source>
</evidence>
<name>A0A7E5X0U4_TRINI</name>
<sequence length="233" mass="26842">MKKEQSSFLSSMQSSLQEIKSQYTKLQESVDFTSTKYDEVINKMLQYEAERKETNTYIKKLEDRVDQLEKLAKNTCLEIKNIPKNSNETKMDLVNVVLSISKALDASIAQTEIKDVFRIHSSTAMNNTIIVDLTTVVKKEIILQAVRTYNKANRDNKLNTCHLHINGPKPPVYISDNLTMKTRKLFFLSGEFAALHHFKHCWTAHGKVYIRKEDGAKRYCINCEGDFSKIPEI</sequence>
<keyword evidence="1" id="KW-0175">Coiled coil</keyword>
<organism evidence="3 4">
    <name type="scientific">Trichoplusia ni</name>
    <name type="common">Cabbage looper</name>
    <dbReference type="NCBI Taxonomy" id="7111"/>
    <lineage>
        <taxon>Eukaryota</taxon>
        <taxon>Metazoa</taxon>
        <taxon>Ecdysozoa</taxon>
        <taxon>Arthropoda</taxon>
        <taxon>Hexapoda</taxon>
        <taxon>Insecta</taxon>
        <taxon>Pterygota</taxon>
        <taxon>Neoptera</taxon>
        <taxon>Endopterygota</taxon>
        <taxon>Lepidoptera</taxon>
        <taxon>Glossata</taxon>
        <taxon>Ditrysia</taxon>
        <taxon>Noctuoidea</taxon>
        <taxon>Noctuidae</taxon>
        <taxon>Plusiinae</taxon>
        <taxon>Trichoplusia</taxon>
    </lineage>
</organism>
<evidence type="ECO:0000313" key="4">
    <source>
        <dbReference type="RefSeq" id="XP_026746036.1"/>
    </source>
</evidence>
<keyword evidence="3" id="KW-1185">Reference proteome</keyword>
<dbReference type="Pfam" id="PF25298">
    <property type="entry name" value="Baculo_FP_2nd"/>
    <property type="match status" value="1"/>
</dbReference>
<dbReference type="InParanoid" id="A0A7E5X0U4"/>
<evidence type="ECO:0000313" key="3">
    <source>
        <dbReference type="Proteomes" id="UP000322000"/>
    </source>
</evidence>
<feature type="coiled-coil region" evidence="1">
    <location>
        <begin position="9"/>
        <end position="78"/>
    </location>
</feature>
<dbReference type="RefSeq" id="XP_026746036.1">
    <property type="nucleotide sequence ID" value="XM_026890235.1"/>
</dbReference>
<dbReference type="AlphaFoldDB" id="A0A7E5X0U4"/>